<proteinExistence type="inferred from homology"/>
<dbReference type="InterPro" id="IPR037185">
    <property type="entry name" value="EmrE-like"/>
</dbReference>
<evidence type="ECO:0000256" key="3">
    <source>
        <dbReference type="ARBA" id="ARBA00022989"/>
    </source>
</evidence>
<dbReference type="NCBIfam" id="NF002586">
    <property type="entry name" value="PRK02237.1"/>
    <property type="match status" value="1"/>
</dbReference>
<evidence type="ECO:0000313" key="6">
    <source>
        <dbReference type="EMBL" id="KWV56417.1"/>
    </source>
</evidence>
<dbReference type="InterPro" id="IPR003844">
    <property type="entry name" value="UPF0060"/>
</dbReference>
<evidence type="ECO:0000256" key="1">
    <source>
        <dbReference type="ARBA" id="ARBA00022475"/>
    </source>
</evidence>
<sequence length="106" mass="11749">MTYIIYTAAAVFEIAGCFTFWAWLRMAKPVWWLAPGMVSLALFAWLLTFVPSEAAGRTFAAYGGIYIVASLMWLWIVENRVPDRWDIGGALVCLCGSAIILLAPRG</sequence>
<gene>
    <name evidence="6" type="ORF">AS026_34155</name>
</gene>
<feature type="transmembrane region" description="Helical" evidence="5">
    <location>
        <begin position="5"/>
        <end position="24"/>
    </location>
</feature>
<feature type="transmembrane region" description="Helical" evidence="5">
    <location>
        <begin position="87"/>
        <end position="104"/>
    </location>
</feature>
<feature type="transmembrane region" description="Helical" evidence="5">
    <location>
        <begin position="59"/>
        <end position="75"/>
    </location>
</feature>
<dbReference type="EMBL" id="LNCD01000037">
    <property type="protein sequence ID" value="KWV56417.1"/>
    <property type="molecule type" value="Genomic_DNA"/>
</dbReference>
<dbReference type="SUPFAM" id="SSF103481">
    <property type="entry name" value="Multidrug resistance efflux transporter EmrE"/>
    <property type="match status" value="1"/>
</dbReference>
<comment type="caution">
    <text evidence="6">The sequence shown here is derived from an EMBL/GenBank/DDBJ whole genome shotgun (WGS) entry which is preliminary data.</text>
</comment>
<evidence type="ECO:0000256" key="4">
    <source>
        <dbReference type="ARBA" id="ARBA00023136"/>
    </source>
</evidence>
<evidence type="ECO:0000256" key="2">
    <source>
        <dbReference type="ARBA" id="ARBA00022692"/>
    </source>
</evidence>
<dbReference type="OrthoDB" id="123240at2"/>
<keyword evidence="7" id="KW-1185">Reference proteome</keyword>
<keyword evidence="2 5" id="KW-0812">Transmembrane</keyword>
<keyword evidence="1 5" id="KW-1003">Cell membrane</keyword>
<organism evidence="6 7">
    <name type="scientific">Rhizobium altiplani</name>
    <dbReference type="NCBI Taxonomy" id="1864509"/>
    <lineage>
        <taxon>Bacteria</taxon>
        <taxon>Pseudomonadati</taxon>
        <taxon>Pseudomonadota</taxon>
        <taxon>Alphaproteobacteria</taxon>
        <taxon>Hyphomicrobiales</taxon>
        <taxon>Rhizobiaceae</taxon>
        <taxon>Rhizobium/Agrobacterium group</taxon>
        <taxon>Rhizobium</taxon>
    </lineage>
</organism>
<dbReference type="PANTHER" id="PTHR36116">
    <property type="entry name" value="UPF0060 MEMBRANE PROTEIN YNFA"/>
    <property type="match status" value="1"/>
</dbReference>
<dbReference type="HAMAP" id="MF_00010">
    <property type="entry name" value="UPF0060"/>
    <property type="match status" value="1"/>
</dbReference>
<comment type="similarity">
    <text evidence="5">Belongs to the UPF0060 family.</text>
</comment>
<dbReference type="AlphaFoldDB" id="A0A120FP49"/>
<dbReference type="Pfam" id="PF02694">
    <property type="entry name" value="UPF0060"/>
    <property type="match status" value="1"/>
</dbReference>
<protein>
    <submittedName>
        <fullName evidence="6">Uncharacterized protein</fullName>
    </submittedName>
</protein>
<accession>A0A120FP49</accession>
<dbReference type="GO" id="GO:0005886">
    <property type="term" value="C:plasma membrane"/>
    <property type="evidence" value="ECO:0007669"/>
    <property type="project" value="UniProtKB-SubCell"/>
</dbReference>
<feature type="transmembrane region" description="Helical" evidence="5">
    <location>
        <begin position="30"/>
        <end position="47"/>
    </location>
</feature>
<evidence type="ECO:0000313" key="7">
    <source>
        <dbReference type="Proteomes" id="UP000068164"/>
    </source>
</evidence>
<reference evidence="6 7" key="1">
    <citation type="submission" date="2015-11" db="EMBL/GenBank/DDBJ databases">
        <title>Draft Genome Sequence of the Strain BR 10423 (Rhizobium sp.) isolated from nodules of Mimosa pudica.</title>
        <authorList>
            <person name="Barauna A.C."/>
            <person name="Zilli J.E."/>
            <person name="Simoes-Araujo J.L."/>
            <person name="Reis V.M."/>
            <person name="James E.K."/>
            <person name="Reis F.B.Jr."/>
            <person name="Rouws L.F."/>
            <person name="Passos S.R."/>
            <person name="Gois S.R."/>
        </authorList>
    </citation>
    <scope>NUCLEOTIDE SEQUENCE [LARGE SCALE GENOMIC DNA]</scope>
    <source>
        <strain evidence="6 7">BR10423</strain>
    </source>
</reference>
<dbReference type="RefSeq" id="WP_018857410.1">
    <property type="nucleotide sequence ID" value="NZ_LNCD01000037.1"/>
</dbReference>
<dbReference type="PANTHER" id="PTHR36116:SF1">
    <property type="entry name" value="UPF0060 MEMBRANE PROTEIN YNFA"/>
    <property type="match status" value="1"/>
</dbReference>
<keyword evidence="3 5" id="KW-1133">Transmembrane helix</keyword>
<name>A0A120FP49_9HYPH</name>
<evidence type="ECO:0000256" key="5">
    <source>
        <dbReference type="HAMAP-Rule" id="MF_00010"/>
    </source>
</evidence>
<dbReference type="Proteomes" id="UP000068164">
    <property type="component" value="Unassembled WGS sequence"/>
</dbReference>
<comment type="subcellular location">
    <subcellularLocation>
        <location evidence="5">Cell membrane</location>
        <topology evidence="5">Multi-pass membrane protein</topology>
    </subcellularLocation>
</comment>
<keyword evidence="4 5" id="KW-0472">Membrane</keyword>